<feature type="region of interest" description="Disordered" evidence="1">
    <location>
        <begin position="32"/>
        <end position="52"/>
    </location>
</feature>
<accession>A0A9D4C2G0</accession>
<sequence>MQNILEKIPKQTALMAAGTSTPEGPFVVYVQGDHRHHGGRGHDGDGDTVVDT</sequence>
<evidence type="ECO:0000313" key="2">
    <source>
        <dbReference type="EMBL" id="KAH3715944.1"/>
    </source>
</evidence>
<protein>
    <submittedName>
        <fullName evidence="2">Uncharacterized protein</fullName>
    </submittedName>
</protein>
<name>A0A9D4C2G0_DREPO</name>
<dbReference type="AlphaFoldDB" id="A0A9D4C2G0"/>
<organism evidence="2 3">
    <name type="scientific">Dreissena polymorpha</name>
    <name type="common">Zebra mussel</name>
    <name type="synonym">Mytilus polymorpha</name>
    <dbReference type="NCBI Taxonomy" id="45954"/>
    <lineage>
        <taxon>Eukaryota</taxon>
        <taxon>Metazoa</taxon>
        <taxon>Spiralia</taxon>
        <taxon>Lophotrochozoa</taxon>
        <taxon>Mollusca</taxon>
        <taxon>Bivalvia</taxon>
        <taxon>Autobranchia</taxon>
        <taxon>Heteroconchia</taxon>
        <taxon>Euheterodonta</taxon>
        <taxon>Imparidentia</taxon>
        <taxon>Neoheterodontei</taxon>
        <taxon>Myida</taxon>
        <taxon>Dreissenoidea</taxon>
        <taxon>Dreissenidae</taxon>
        <taxon>Dreissena</taxon>
    </lineage>
</organism>
<gene>
    <name evidence="2" type="ORF">DPMN_058660</name>
</gene>
<keyword evidence="3" id="KW-1185">Reference proteome</keyword>
<reference evidence="2" key="1">
    <citation type="journal article" date="2019" name="bioRxiv">
        <title>The Genome of the Zebra Mussel, Dreissena polymorpha: A Resource for Invasive Species Research.</title>
        <authorList>
            <person name="McCartney M.A."/>
            <person name="Auch B."/>
            <person name="Kono T."/>
            <person name="Mallez S."/>
            <person name="Zhang Y."/>
            <person name="Obille A."/>
            <person name="Becker A."/>
            <person name="Abrahante J.E."/>
            <person name="Garbe J."/>
            <person name="Badalamenti J.P."/>
            <person name="Herman A."/>
            <person name="Mangelson H."/>
            <person name="Liachko I."/>
            <person name="Sullivan S."/>
            <person name="Sone E.D."/>
            <person name="Koren S."/>
            <person name="Silverstein K.A.T."/>
            <person name="Beckman K.B."/>
            <person name="Gohl D.M."/>
        </authorList>
    </citation>
    <scope>NUCLEOTIDE SEQUENCE</scope>
    <source>
        <strain evidence="2">Duluth1</strain>
        <tissue evidence="2">Whole animal</tissue>
    </source>
</reference>
<evidence type="ECO:0000256" key="1">
    <source>
        <dbReference type="SAM" id="MobiDB-lite"/>
    </source>
</evidence>
<comment type="caution">
    <text evidence="2">The sequence shown here is derived from an EMBL/GenBank/DDBJ whole genome shotgun (WGS) entry which is preliminary data.</text>
</comment>
<dbReference type="EMBL" id="JAIWYP010000013">
    <property type="protein sequence ID" value="KAH3715944.1"/>
    <property type="molecule type" value="Genomic_DNA"/>
</dbReference>
<evidence type="ECO:0000313" key="3">
    <source>
        <dbReference type="Proteomes" id="UP000828390"/>
    </source>
</evidence>
<dbReference type="Proteomes" id="UP000828390">
    <property type="component" value="Unassembled WGS sequence"/>
</dbReference>
<proteinExistence type="predicted"/>
<reference evidence="2" key="2">
    <citation type="submission" date="2020-11" db="EMBL/GenBank/DDBJ databases">
        <authorList>
            <person name="McCartney M.A."/>
            <person name="Auch B."/>
            <person name="Kono T."/>
            <person name="Mallez S."/>
            <person name="Becker A."/>
            <person name="Gohl D.M."/>
            <person name="Silverstein K.A.T."/>
            <person name="Koren S."/>
            <person name="Bechman K.B."/>
            <person name="Herman A."/>
            <person name="Abrahante J.E."/>
            <person name="Garbe J."/>
        </authorList>
    </citation>
    <scope>NUCLEOTIDE SEQUENCE</scope>
    <source>
        <strain evidence="2">Duluth1</strain>
        <tissue evidence="2">Whole animal</tissue>
    </source>
</reference>